<dbReference type="AlphaFoldDB" id="A0A934SGH9"/>
<dbReference type="SUPFAM" id="SSF51294">
    <property type="entry name" value="Hedgehog/intein (Hint) domain"/>
    <property type="match status" value="1"/>
</dbReference>
<evidence type="ECO:0000259" key="1">
    <source>
        <dbReference type="Pfam" id="PF13403"/>
    </source>
</evidence>
<accession>A0A934SGH9</accession>
<dbReference type="Proteomes" id="UP000640485">
    <property type="component" value="Unassembled WGS sequence"/>
</dbReference>
<organism evidence="2 3">
    <name type="scientific">Paracoccus caeni</name>
    <dbReference type="NCBI Taxonomy" id="657651"/>
    <lineage>
        <taxon>Bacteria</taxon>
        <taxon>Pseudomonadati</taxon>
        <taxon>Pseudomonadota</taxon>
        <taxon>Alphaproteobacteria</taxon>
        <taxon>Rhodobacterales</taxon>
        <taxon>Paracoccaceae</taxon>
        <taxon>Paracoccus</taxon>
    </lineage>
</organism>
<reference evidence="2" key="1">
    <citation type="submission" date="2021-01" db="EMBL/GenBank/DDBJ databases">
        <title>Paracoccus amoyensis sp. nov., isolated from the surface seawater along the coast of Xiamen Island, China.</title>
        <authorList>
            <person name="Lyu L."/>
        </authorList>
    </citation>
    <scope>NUCLEOTIDE SEQUENCE</scope>
    <source>
        <strain evidence="2">MJ17</strain>
    </source>
</reference>
<dbReference type="Gene3D" id="2.170.16.10">
    <property type="entry name" value="Hedgehog/Intein (Hint) domain"/>
    <property type="match status" value="1"/>
</dbReference>
<name>A0A934SGH9_9RHOB</name>
<dbReference type="InterPro" id="IPR028992">
    <property type="entry name" value="Hedgehog/Intein_dom"/>
</dbReference>
<dbReference type="EMBL" id="JAEPRQ010000007">
    <property type="protein sequence ID" value="MBK4217437.1"/>
    <property type="molecule type" value="Genomic_DNA"/>
</dbReference>
<feature type="domain" description="Hedgehog/Intein (Hint)" evidence="1">
    <location>
        <begin position="46"/>
        <end position="192"/>
    </location>
</feature>
<evidence type="ECO:0000313" key="3">
    <source>
        <dbReference type="Proteomes" id="UP000640485"/>
    </source>
</evidence>
<dbReference type="Pfam" id="PF13403">
    <property type="entry name" value="Hint_2"/>
    <property type="match status" value="1"/>
</dbReference>
<sequence length="258" mass="28090">MNPLNPLRPVLLTAAGLVENVTNVTQVVLDTAVINVAEGTGDLAVVCFAAGTIILTSKGPRRIEDLRPGDQALTRDNGFQPIRWIGHRLIDHDVMVANPHLRPIRIKADALGANCPSADLIVSPQHRILVRSAIAERMFGAAEVLVAAKQLLELPGVESASDMDEVDYFHILFDRHEIVLSNGTEAESLFTGEQALKSVGKQALEEIFLILPELRDESYVPVSARSLPTGRQARRLVSRHARNGKPIVTSPMVQEALV</sequence>
<keyword evidence="3" id="KW-1185">Reference proteome</keyword>
<proteinExistence type="predicted"/>
<evidence type="ECO:0000313" key="2">
    <source>
        <dbReference type="EMBL" id="MBK4217437.1"/>
    </source>
</evidence>
<protein>
    <submittedName>
        <fullName evidence="2">Hint domain-containing protein</fullName>
    </submittedName>
</protein>
<gene>
    <name evidence="2" type="ORF">JJJ17_16025</name>
</gene>
<dbReference type="InterPro" id="IPR036844">
    <property type="entry name" value="Hint_dom_sf"/>
</dbReference>
<comment type="caution">
    <text evidence="2">The sequence shown here is derived from an EMBL/GenBank/DDBJ whole genome shotgun (WGS) entry which is preliminary data.</text>
</comment>